<dbReference type="Proteomes" id="UP000295680">
    <property type="component" value="Unassembled WGS sequence"/>
</dbReference>
<dbReference type="SUPFAM" id="SSF53474">
    <property type="entry name" value="alpha/beta-Hydrolases"/>
    <property type="match status" value="1"/>
</dbReference>
<evidence type="ECO:0000313" key="5">
    <source>
        <dbReference type="EMBL" id="TCO62143.1"/>
    </source>
</evidence>
<keyword evidence="3" id="KW-0732">Signal</keyword>
<keyword evidence="6" id="KW-1185">Reference proteome</keyword>
<dbReference type="Pfam" id="PF00135">
    <property type="entry name" value="COesterase"/>
    <property type="match status" value="1"/>
</dbReference>
<evidence type="ECO:0000256" key="1">
    <source>
        <dbReference type="ARBA" id="ARBA00005964"/>
    </source>
</evidence>
<evidence type="ECO:0000313" key="6">
    <source>
        <dbReference type="Proteomes" id="UP000295680"/>
    </source>
</evidence>
<dbReference type="InterPro" id="IPR050309">
    <property type="entry name" value="Type-B_Carboxylest/Lipase"/>
</dbReference>
<dbReference type="RefSeq" id="WP_132113695.1">
    <property type="nucleotide sequence ID" value="NZ_SLWS01000002.1"/>
</dbReference>
<comment type="caution">
    <text evidence="5">The sequence shown here is derived from an EMBL/GenBank/DDBJ whole genome shotgun (WGS) entry which is preliminary data.</text>
</comment>
<keyword evidence="2 3" id="KW-0378">Hydrolase</keyword>
<dbReference type="OrthoDB" id="4308422at2"/>
<evidence type="ECO:0000256" key="2">
    <source>
        <dbReference type="ARBA" id="ARBA00022801"/>
    </source>
</evidence>
<dbReference type="PANTHER" id="PTHR11559">
    <property type="entry name" value="CARBOXYLESTERASE"/>
    <property type="match status" value="1"/>
</dbReference>
<feature type="signal peptide" evidence="3">
    <location>
        <begin position="1"/>
        <end position="30"/>
    </location>
</feature>
<dbReference type="EC" id="3.1.1.-" evidence="3"/>
<protein>
    <recommendedName>
        <fullName evidence="3">Carboxylic ester hydrolase</fullName>
        <ecNumber evidence="3">3.1.1.-</ecNumber>
    </recommendedName>
</protein>
<dbReference type="PROSITE" id="PS00122">
    <property type="entry name" value="CARBOXYLESTERASE_B_1"/>
    <property type="match status" value="1"/>
</dbReference>
<dbReference type="InterPro" id="IPR019826">
    <property type="entry name" value="Carboxylesterase_B_AS"/>
</dbReference>
<name>A0A4R2JPP1_9PSEU</name>
<dbReference type="EMBL" id="SLWS01000002">
    <property type="protein sequence ID" value="TCO62143.1"/>
    <property type="molecule type" value="Genomic_DNA"/>
</dbReference>
<sequence>MERARTKRRLALVTLVVSAVALTGVAPASATTDDAPLTVTTDSGKILGTTTASLRQFNGVPYAAPPVGDLRWQPPAAVKSWDDVRDATKTGSSCPQDKGTNEDCLYLNVSTPKKLPADGHKLPVMVWIHGGSFKTGSGADYSPDKLVNDGTENIIVVTINYRLGALGFLAHPKLAGTDGELGNYGIMDQEASLKWVQSNISAFGGDADKVTVAGESAGGIAVCALLASPSAAGLFRAAIDQSGPCQSMTQDQGTKAADTFATNVGCADADDVAKCLRGLSVDKIMAAPTPRLDATSGGTMIPLPLGDAIVQGKFNKVPVMMGNNRDEMSLFVWANYDLKLKYIWPWEYKSTLAKEVPSLDEDQLKAIVEKYPVSDYEYNTNRTLSAVETDWAVCKSIPAMAKGIADQSSAYVYEFNDRNAPQPPAFFGMGAYHASELMYLWTIWVGSGDFRLDLLQLLLNSEQKKLSKQMVKYWTQFVATGDPNPDDLTAMPSYDPTTKEILSLQTGGNKVTEKFSDEHRCDFWADYPAPAFQQSHG</sequence>
<proteinExistence type="inferred from homology"/>
<evidence type="ECO:0000259" key="4">
    <source>
        <dbReference type="Pfam" id="PF00135"/>
    </source>
</evidence>
<comment type="similarity">
    <text evidence="1 3">Belongs to the type-B carboxylesterase/lipase family.</text>
</comment>
<dbReference type="AlphaFoldDB" id="A0A4R2JPP1"/>
<accession>A0A4R2JPP1</accession>
<evidence type="ECO:0000256" key="3">
    <source>
        <dbReference type="RuleBase" id="RU361235"/>
    </source>
</evidence>
<organism evidence="5 6">
    <name type="scientific">Actinocrispum wychmicini</name>
    <dbReference type="NCBI Taxonomy" id="1213861"/>
    <lineage>
        <taxon>Bacteria</taxon>
        <taxon>Bacillati</taxon>
        <taxon>Actinomycetota</taxon>
        <taxon>Actinomycetes</taxon>
        <taxon>Pseudonocardiales</taxon>
        <taxon>Pseudonocardiaceae</taxon>
        <taxon>Actinocrispum</taxon>
    </lineage>
</organism>
<gene>
    <name evidence="5" type="ORF">EV192_102280</name>
</gene>
<dbReference type="InterPro" id="IPR002018">
    <property type="entry name" value="CarbesteraseB"/>
</dbReference>
<feature type="domain" description="Carboxylesterase type B" evidence="4">
    <location>
        <begin position="37"/>
        <end position="524"/>
    </location>
</feature>
<dbReference type="GO" id="GO:0016787">
    <property type="term" value="F:hydrolase activity"/>
    <property type="evidence" value="ECO:0007669"/>
    <property type="project" value="UniProtKB-KW"/>
</dbReference>
<reference evidence="5 6" key="1">
    <citation type="submission" date="2019-03" db="EMBL/GenBank/DDBJ databases">
        <title>Genomic Encyclopedia of Type Strains, Phase IV (KMG-IV): sequencing the most valuable type-strain genomes for metagenomic binning, comparative biology and taxonomic classification.</title>
        <authorList>
            <person name="Goeker M."/>
        </authorList>
    </citation>
    <scope>NUCLEOTIDE SEQUENCE [LARGE SCALE GENOMIC DNA]</scope>
    <source>
        <strain evidence="5 6">DSM 45934</strain>
    </source>
</reference>
<dbReference type="InterPro" id="IPR029058">
    <property type="entry name" value="AB_hydrolase_fold"/>
</dbReference>
<feature type="chain" id="PRO_5020979995" description="Carboxylic ester hydrolase" evidence="3">
    <location>
        <begin position="31"/>
        <end position="537"/>
    </location>
</feature>
<dbReference type="Gene3D" id="3.40.50.1820">
    <property type="entry name" value="alpha/beta hydrolase"/>
    <property type="match status" value="1"/>
</dbReference>